<evidence type="ECO:0000256" key="1">
    <source>
        <dbReference type="SAM" id="Phobius"/>
    </source>
</evidence>
<accession>A0A1H1FXB8</accession>
<feature type="transmembrane region" description="Helical" evidence="1">
    <location>
        <begin position="53"/>
        <end position="70"/>
    </location>
</feature>
<feature type="transmembrane region" description="Helical" evidence="1">
    <location>
        <begin position="152"/>
        <end position="170"/>
    </location>
</feature>
<dbReference type="EMBL" id="FNLC01000002">
    <property type="protein sequence ID" value="SDR05318.1"/>
    <property type="molecule type" value="Genomic_DNA"/>
</dbReference>
<keyword evidence="1" id="KW-1133">Transmembrane helix</keyword>
<evidence type="ECO:0008006" key="4">
    <source>
        <dbReference type="Google" id="ProtNLM"/>
    </source>
</evidence>
<keyword evidence="1" id="KW-0812">Transmembrane</keyword>
<gene>
    <name evidence="2" type="ORF">SAMN04489842_2147</name>
</gene>
<evidence type="ECO:0000313" key="3">
    <source>
        <dbReference type="Proteomes" id="UP000198848"/>
    </source>
</evidence>
<dbReference type="Proteomes" id="UP000198848">
    <property type="component" value="Unassembled WGS sequence"/>
</dbReference>
<reference evidence="3" key="1">
    <citation type="submission" date="2016-10" db="EMBL/GenBank/DDBJ databases">
        <authorList>
            <person name="Varghese N."/>
            <person name="Submissions S."/>
        </authorList>
    </citation>
    <scope>NUCLEOTIDE SEQUENCE [LARGE SCALE GENOMIC DNA]</scope>
    <source>
        <strain evidence="3">DSM 24767</strain>
    </source>
</reference>
<evidence type="ECO:0000313" key="2">
    <source>
        <dbReference type="EMBL" id="SDR05318.1"/>
    </source>
</evidence>
<keyword evidence="1" id="KW-0472">Membrane</keyword>
<keyword evidence="3" id="KW-1185">Reference proteome</keyword>
<dbReference type="AlphaFoldDB" id="A0A1H1FXB8"/>
<sequence>MLPTHALGGMALALPLVAVAPELAPIALAAGLLGGIFPDLDMYTGHRKTLHFPVYYSLLAAGATVVAVLVPTTMTVAVALFLLGAALHCVTDVFGSGLELRPWEGNSERAVYDHYRGTWIAPRQLVRYDGSPGDLLLSVTLAVPLLYALEGVLQWVVIAAIVVAAVYTAFRRILAELAPVVVRRLPASVLPYVPDRYLEDVGSDRSWQTAGR</sequence>
<protein>
    <recommendedName>
        <fullName evidence="4">LexA-binding, inner membrane-associated hydrolase</fullName>
    </recommendedName>
</protein>
<name>A0A1H1FXB8_NATTX</name>
<proteinExistence type="predicted"/>
<organism evidence="2 3">
    <name type="scientific">Natronobacterium texcoconense</name>
    <dbReference type="NCBI Taxonomy" id="1095778"/>
    <lineage>
        <taxon>Archaea</taxon>
        <taxon>Methanobacteriati</taxon>
        <taxon>Methanobacteriota</taxon>
        <taxon>Stenosarchaea group</taxon>
        <taxon>Halobacteria</taxon>
        <taxon>Halobacteriales</taxon>
        <taxon>Natrialbaceae</taxon>
        <taxon>Natronobacterium</taxon>
    </lineage>
</organism>